<protein>
    <submittedName>
        <fullName evidence="2">Uncharacterized protein</fullName>
    </submittedName>
</protein>
<dbReference type="OrthoDB" id="3439539at2759"/>
<dbReference type="InParanoid" id="L8G164"/>
<sequence>MAAGIPARPATTAPIQAVESSPGALGGRPSRQHSASRKPLSSESPIMNRPYRSLSWQPRDHSPNPQLPSSLVSEVPEEPSTPPPDIAQQESSLVSTPSKVYSEGALHPTASPEQQPQEKNEIDQKQLDRLNTIIEEQNKELALLYQQHVQRLQDLQNQQNASVSHQRHSSVPVSQSTQTSVYTQSSLQNTHYPPRYPSVPVSPISQPESLVYSIQEEPRPLSLPEPVFDTVTGTPDDIERIVENNTNPIDEFETTRTPQVMPRNTLRTSLIKCLCLNVISPKTTSRKNPG</sequence>
<feature type="region of interest" description="Disordered" evidence="1">
    <location>
        <begin position="1"/>
        <end position="122"/>
    </location>
</feature>
<gene>
    <name evidence="2" type="ORF">GMDG_07519</name>
</gene>
<dbReference type="STRING" id="658429.L8G164"/>
<name>L8G164_PSED2</name>
<feature type="compositionally biased region" description="Polar residues" evidence="1">
    <location>
        <begin position="88"/>
        <end position="99"/>
    </location>
</feature>
<dbReference type="VEuPathDB" id="FungiDB:GMDG_07519"/>
<proteinExistence type="predicted"/>
<reference evidence="3" key="1">
    <citation type="submission" date="2010-09" db="EMBL/GenBank/DDBJ databases">
        <title>The genome sequence of Geomyces destructans 20631-21.</title>
        <authorList>
            <consortium name="The Broad Institute Genome Sequencing Platform"/>
            <person name="Cuomo C.A."/>
            <person name="Blehert D.S."/>
            <person name="Lorch J.M."/>
            <person name="Young S.K."/>
            <person name="Zeng Q."/>
            <person name="Gargeya S."/>
            <person name="Fitzgerald M."/>
            <person name="Haas B."/>
            <person name="Abouelleil A."/>
            <person name="Alvarado L."/>
            <person name="Arachchi H.M."/>
            <person name="Berlin A."/>
            <person name="Brown A."/>
            <person name="Chapman S.B."/>
            <person name="Chen Z."/>
            <person name="Dunbar C."/>
            <person name="Freedman E."/>
            <person name="Gearin G."/>
            <person name="Gellesch M."/>
            <person name="Goldberg J."/>
            <person name="Griggs A."/>
            <person name="Gujja S."/>
            <person name="Heiman D."/>
            <person name="Howarth C."/>
            <person name="Larson L."/>
            <person name="Lui A."/>
            <person name="MacDonald P.J.P."/>
            <person name="Montmayeur A."/>
            <person name="Murphy C."/>
            <person name="Neiman D."/>
            <person name="Pearson M."/>
            <person name="Priest M."/>
            <person name="Roberts A."/>
            <person name="Saif S."/>
            <person name="Shea T."/>
            <person name="Shenoy N."/>
            <person name="Sisk P."/>
            <person name="Stolte C."/>
            <person name="Sykes S."/>
            <person name="Wortman J."/>
            <person name="Nusbaum C."/>
            <person name="Birren B."/>
        </authorList>
    </citation>
    <scope>NUCLEOTIDE SEQUENCE [LARGE SCALE GENOMIC DNA]</scope>
    <source>
        <strain evidence="3">ATCC MYA-4855 / 20631-21</strain>
    </source>
</reference>
<organism evidence="2 3">
    <name type="scientific">Pseudogymnoascus destructans (strain ATCC MYA-4855 / 20631-21)</name>
    <name type="common">Bat white-nose syndrome fungus</name>
    <name type="synonym">Geomyces destructans</name>
    <dbReference type="NCBI Taxonomy" id="658429"/>
    <lineage>
        <taxon>Eukaryota</taxon>
        <taxon>Fungi</taxon>
        <taxon>Dikarya</taxon>
        <taxon>Ascomycota</taxon>
        <taxon>Pezizomycotina</taxon>
        <taxon>Leotiomycetes</taxon>
        <taxon>Thelebolales</taxon>
        <taxon>Thelebolaceae</taxon>
        <taxon>Pseudogymnoascus</taxon>
    </lineage>
</organism>
<keyword evidence="3" id="KW-1185">Reference proteome</keyword>
<dbReference type="AlphaFoldDB" id="L8G164"/>
<dbReference type="Proteomes" id="UP000011064">
    <property type="component" value="Unassembled WGS sequence"/>
</dbReference>
<feature type="compositionally biased region" description="Low complexity" evidence="1">
    <location>
        <begin position="169"/>
        <end position="186"/>
    </location>
</feature>
<dbReference type="HOGENOM" id="CLU_960180_0_0_1"/>
<evidence type="ECO:0000313" key="2">
    <source>
        <dbReference type="EMBL" id="ELR05676.1"/>
    </source>
</evidence>
<evidence type="ECO:0000313" key="3">
    <source>
        <dbReference type="Proteomes" id="UP000011064"/>
    </source>
</evidence>
<accession>L8G164</accession>
<feature type="region of interest" description="Disordered" evidence="1">
    <location>
        <begin position="156"/>
        <end position="201"/>
    </location>
</feature>
<dbReference type="EMBL" id="GL573400">
    <property type="protein sequence ID" value="ELR05676.1"/>
    <property type="molecule type" value="Genomic_DNA"/>
</dbReference>
<evidence type="ECO:0000256" key="1">
    <source>
        <dbReference type="SAM" id="MobiDB-lite"/>
    </source>
</evidence>